<dbReference type="EMBL" id="QSUL01000004">
    <property type="protein sequence ID" value="RGN37449.1"/>
    <property type="molecule type" value="Genomic_DNA"/>
</dbReference>
<proteinExistence type="predicted"/>
<dbReference type="GO" id="GO:0016747">
    <property type="term" value="F:acyltransferase activity, transferring groups other than amino-acyl groups"/>
    <property type="evidence" value="ECO:0007669"/>
    <property type="project" value="InterPro"/>
</dbReference>
<feature type="transmembrane region" description="Helical" evidence="1">
    <location>
        <begin position="215"/>
        <end position="234"/>
    </location>
</feature>
<dbReference type="PANTHER" id="PTHR37312">
    <property type="entry name" value="MEMBRANE-BOUND ACYLTRANSFERASE YKRP-RELATED"/>
    <property type="match status" value="1"/>
</dbReference>
<evidence type="ECO:0000259" key="2">
    <source>
        <dbReference type="Pfam" id="PF01757"/>
    </source>
</evidence>
<feature type="transmembrane region" description="Helical" evidence="1">
    <location>
        <begin position="87"/>
        <end position="105"/>
    </location>
</feature>
<keyword evidence="1" id="KW-1133">Transmembrane helix</keyword>
<dbReference type="RefSeq" id="WP_117723876.1">
    <property type="nucleotide sequence ID" value="NZ_QSUL01000004.1"/>
</dbReference>
<dbReference type="Pfam" id="PF01757">
    <property type="entry name" value="Acyl_transf_3"/>
    <property type="match status" value="1"/>
</dbReference>
<protein>
    <submittedName>
        <fullName evidence="3">Acyltransferase</fullName>
    </submittedName>
</protein>
<dbReference type="PANTHER" id="PTHR37312:SF1">
    <property type="entry name" value="MEMBRANE-BOUND ACYLTRANSFERASE YKRP-RELATED"/>
    <property type="match status" value="1"/>
</dbReference>
<dbReference type="AlphaFoldDB" id="A0A3E5BJ22"/>
<keyword evidence="3" id="KW-0808">Transferase</keyword>
<feature type="transmembrane region" description="Helical" evidence="1">
    <location>
        <begin position="125"/>
        <end position="144"/>
    </location>
</feature>
<feature type="transmembrane region" description="Helical" evidence="1">
    <location>
        <begin position="240"/>
        <end position="258"/>
    </location>
</feature>
<evidence type="ECO:0000313" key="3">
    <source>
        <dbReference type="EMBL" id="RGN37449.1"/>
    </source>
</evidence>
<feature type="transmembrane region" description="Helical" evidence="1">
    <location>
        <begin position="265"/>
        <end position="283"/>
    </location>
</feature>
<keyword evidence="3" id="KW-0012">Acyltransferase</keyword>
<keyword evidence="1" id="KW-0472">Membrane</keyword>
<dbReference type="Proteomes" id="UP000260983">
    <property type="component" value="Unassembled WGS sequence"/>
</dbReference>
<feature type="transmembrane region" description="Helical" evidence="1">
    <location>
        <begin position="45"/>
        <end position="66"/>
    </location>
</feature>
<gene>
    <name evidence="3" type="ORF">DXB65_08105</name>
</gene>
<feature type="domain" description="Acyltransferase 3" evidence="2">
    <location>
        <begin position="7"/>
        <end position="313"/>
    </location>
</feature>
<name>A0A3E5BJ22_9BACE</name>
<reference evidence="3 4" key="1">
    <citation type="submission" date="2018-08" db="EMBL/GenBank/DDBJ databases">
        <title>A genome reference for cultivated species of the human gut microbiota.</title>
        <authorList>
            <person name="Zou Y."/>
            <person name="Xue W."/>
            <person name="Luo G."/>
        </authorList>
    </citation>
    <scope>NUCLEOTIDE SEQUENCE [LARGE SCALE GENOMIC DNA]</scope>
    <source>
        <strain evidence="3 4">OM05-15BH</strain>
    </source>
</reference>
<accession>A0A3E5BJ22</accession>
<dbReference type="InterPro" id="IPR002656">
    <property type="entry name" value="Acyl_transf_3_dom"/>
</dbReference>
<evidence type="ECO:0000313" key="4">
    <source>
        <dbReference type="Proteomes" id="UP000260983"/>
    </source>
</evidence>
<evidence type="ECO:0000256" key="1">
    <source>
        <dbReference type="SAM" id="Phobius"/>
    </source>
</evidence>
<sequence length="335" mass="38715">MSSKKDLSIETLRGIAILLVVIGHVIGSAADGGMKINFPHPLRYLYVWIDYIQMPLFTAIAGWVYALKLFSFTISFSEFARKKALRLLVPMAIIGTLYFGVQYLMPGTNSKGELSQMWRIYIFPYTIYWYLPSLFLIFIVQWWIDRYRKMETFAQWGGWCVIAVVLSLTNDEGFMHSLPNIFSFKGALGQLPYFFAGVAAYRFSSILYHSIFVKWIMWAMLILGLILIQIVWFYPSEHAFCRLFYPITLIPTLFLLLSLQWHHRFFIWIGGYAYSIYLFHGFGTSGGRIVLNMIGVKAIIPICIFASFIATICPIVVDMVVSRFRLGRRLLLGKR</sequence>
<organism evidence="3 4">
    <name type="scientific">Bacteroides oleiciplenus</name>
    <dbReference type="NCBI Taxonomy" id="626931"/>
    <lineage>
        <taxon>Bacteria</taxon>
        <taxon>Pseudomonadati</taxon>
        <taxon>Bacteroidota</taxon>
        <taxon>Bacteroidia</taxon>
        <taxon>Bacteroidales</taxon>
        <taxon>Bacteroidaceae</taxon>
        <taxon>Bacteroides</taxon>
    </lineage>
</organism>
<dbReference type="InterPro" id="IPR052734">
    <property type="entry name" value="Nod_factor_acetyltransferase"/>
</dbReference>
<feature type="transmembrane region" description="Helical" evidence="1">
    <location>
        <begin position="12"/>
        <end position="30"/>
    </location>
</feature>
<comment type="caution">
    <text evidence="3">The sequence shown here is derived from an EMBL/GenBank/DDBJ whole genome shotgun (WGS) entry which is preliminary data.</text>
</comment>
<keyword evidence="1" id="KW-0812">Transmembrane</keyword>
<feature type="transmembrane region" description="Helical" evidence="1">
    <location>
        <begin position="298"/>
        <end position="321"/>
    </location>
</feature>